<evidence type="ECO:0000256" key="1">
    <source>
        <dbReference type="SAM" id="Coils"/>
    </source>
</evidence>
<evidence type="ECO:0000256" key="2">
    <source>
        <dbReference type="SAM" id="MobiDB-lite"/>
    </source>
</evidence>
<proteinExistence type="predicted"/>
<keyword evidence="4" id="KW-1185">Reference proteome</keyword>
<name>A0A4S4L032_9APHY</name>
<feature type="region of interest" description="Disordered" evidence="2">
    <location>
        <begin position="473"/>
        <end position="492"/>
    </location>
</feature>
<evidence type="ECO:0008006" key="5">
    <source>
        <dbReference type="Google" id="ProtNLM"/>
    </source>
</evidence>
<reference evidence="3 4" key="1">
    <citation type="submission" date="2019-02" db="EMBL/GenBank/DDBJ databases">
        <title>Genome sequencing of the rare red list fungi Phlebia centrifuga.</title>
        <authorList>
            <person name="Buettner E."/>
            <person name="Kellner H."/>
        </authorList>
    </citation>
    <scope>NUCLEOTIDE SEQUENCE [LARGE SCALE GENOMIC DNA]</scope>
    <source>
        <strain evidence="3 4">DSM 108282</strain>
    </source>
</reference>
<dbReference type="Proteomes" id="UP000309038">
    <property type="component" value="Unassembled WGS sequence"/>
</dbReference>
<sequence>MDDSYYVVYKGAIHILRHISRLHVMFTPFGGLILPHLFPDSDTHIAPSMDTAKAQTIFRTNEQVTAPEPSELCECSLHLALVFSQIAIQKTEPSDDSDRSRRLDRQIELLSERAKLPGFETDLNLIVAICKETLAHPLEETHSLQRIQRYVKSLLSRFNFFHDTADLEEIIPLLQQYADDPTGELRNCRETLCDARCKLFSLCGGADNLTFAIAAIQHLLLAPIRDKEWRNLDHVRLQKGRSLLALIFEKQPAAEMDQQHGIALLEVYREMLRLPYRMMEVGMDLHLSLPRLSRVQELASEAFEYALLFSSPEEAVEMLEKSRDVFWTQTLRLRSSFDDLPPHLAERLKIVTPKLESYIHMMYSTNWEHDLDRYKQELNVLRSTQKEFQSLAEEVRQLEGYERFMTDPDPHFSSLAMAAQKGPVVILVARETCTDAIIIRSPTSGAEHLVLGGISIKRLSDIFIQMKDYNTRSRESPVDTSYDSADDRPSVRAGGDRSLNILWQEVVRPVINALGYQEAQLDESVHLAAALMFCGFRSVVATMWSMDDLDGPEVAEAIYTELFRGYPFNPDDIPYALDAAVKGMRARGLPPSRWATYVHMGV</sequence>
<dbReference type="EMBL" id="SGPJ01000002">
    <property type="protein sequence ID" value="THH02740.1"/>
    <property type="molecule type" value="Genomic_DNA"/>
</dbReference>
<feature type="coiled-coil region" evidence="1">
    <location>
        <begin position="371"/>
        <end position="401"/>
    </location>
</feature>
<evidence type="ECO:0000313" key="4">
    <source>
        <dbReference type="Proteomes" id="UP000309038"/>
    </source>
</evidence>
<evidence type="ECO:0000313" key="3">
    <source>
        <dbReference type="EMBL" id="THH02740.1"/>
    </source>
</evidence>
<dbReference type="AlphaFoldDB" id="A0A4S4L032"/>
<accession>A0A4S4L032</accession>
<gene>
    <name evidence="3" type="ORF">EW026_g148</name>
</gene>
<protein>
    <recommendedName>
        <fullName evidence="5">CHAT domain-containing protein</fullName>
    </recommendedName>
</protein>
<comment type="caution">
    <text evidence="3">The sequence shown here is derived from an EMBL/GenBank/DDBJ whole genome shotgun (WGS) entry which is preliminary data.</text>
</comment>
<keyword evidence="1" id="KW-0175">Coiled coil</keyword>
<organism evidence="3 4">
    <name type="scientific">Hermanssonia centrifuga</name>
    <dbReference type="NCBI Taxonomy" id="98765"/>
    <lineage>
        <taxon>Eukaryota</taxon>
        <taxon>Fungi</taxon>
        <taxon>Dikarya</taxon>
        <taxon>Basidiomycota</taxon>
        <taxon>Agaricomycotina</taxon>
        <taxon>Agaricomycetes</taxon>
        <taxon>Polyporales</taxon>
        <taxon>Meruliaceae</taxon>
        <taxon>Hermanssonia</taxon>
    </lineage>
</organism>